<protein>
    <recommendedName>
        <fullName evidence="4">Fructose-1,6-bisphosphatase class 3</fullName>
        <shortName evidence="4">FBPase class 3</shortName>
        <ecNumber evidence="4">3.1.3.11</ecNumber>
    </recommendedName>
    <alternativeName>
        <fullName evidence="4">D-fructose-1,6-bisphosphate 1-phosphohydrolase class 3</fullName>
    </alternativeName>
</protein>
<comment type="cofactor">
    <cofactor evidence="4">
        <name>Mn(2+)</name>
        <dbReference type="ChEBI" id="CHEBI:29035"/>
    </cofactor>
</comment>
<dbReference type="Proteomes" id="UP000189857">
    <property type="component" value="Unassembled WGS sequence"/>
</dbReference>
<dbReference type="SUPFAM" id="SSF56300">
    <property type="entry name" value="Metallo-dependent phosphatases"/>
    <property type="match status" value="2"/>
</dbReference>
<dbReference type="EC" id="3.1.3.11" evidence="4"/>
<accession>A0A1T4MNN0</accession>
<proteinExistence type="inferred from homology"/>
<reference evidence="5 6" key="1">
    <citation type="submission" date="2017-02" db="EMBL/GenBank/DDBJ databases">
        <authorList>
            <person name="Peterson S.W."/>
        </authorList>
    </citation>
    <scope>NUCLEOTIDE SEQUENCE [LARGE SCALE GENOMIC DNA]</scope>
    <source>
        <strain evidence="5 6">ATCC 17233</strain>
    </source>
</reference>
<keyword evidence="6" id="KW-1185">Reference proteome</keyword>
<dbReference type="UniPathway" id="UPA00138"/>
<keyword evidence="2 4" id="KW-0464">Manganese</keyword>
<dbReference type="EMBL" id="FUXA01000007">
    <property type="protein sequence ID" value="SJZ68447.1"/>
    <property type="molecule type" value="Genomic_DNA"/>
</dbReference>
<keyword evidence="3 4" id="KW-0119">Carbohydrate metabolism</keyword>
<dbReference type="GO" id="GO:0042132">
    <property type="term" value="F:fructose 1,6-bisphosphate 1-phosphatase activity"/>
    <property type="evidence" value="ECO:0007669"/>
    <property type="project" value="UniProtKB-UniRule"/>
</dbReference>
<evidence type="ECO:0000313" key="5">
    <source>
        <dbReference type="EMBL" id="SJZ68447.1"/>
    </source>
</evidence>
<dbReference type="HAMAP" id="MF_01854">
    <property type="entry name" value="FBPase_class3"/>
    <property type="match status" value="1"/>
</dbReference>
<comment type="similarity">
    <text evidence="4">Belongs to the FBPase class 3 family.</text>
</comment>
<dbReference type="InterPro" id="IPR029052">
    <property type="entry name" value="Metallo-depent_PP-like"/>
</dbReference>
<dbReference type="RefSeq" id="WP_078787137.1">
    <property type="nucleotide sequence ID" value="NZ_FMTO01000006.1"/>
</dbReference>
<evidence type="ECO:0000256" key="1">
    <source>
        <dbReference type="ARBA" id="ARBA00022801"/>
    </source>
</evidence>
<keyword evidence="1 4" id="KW-0378">Hydrolase</keyword>
<sequence length="643" mass="73635">MRDIDYLKLLSEKYRSESSVQAEIINRKALLSLPKGNEYFFSDIHGEYEGFRYLLRSCAGVVRSKVDETFGSLMKESDQIELSRLIAYPKKVLAKKKAGGELDDDWYRTTISQLIAICRVVGVKHTRARVREMLPKEFAHAIDELYHVNESDENKRLYYRGIIDSVIAVGAGDAFVTALSDLIQNLLMNHLHIIGDIFDRGPRADIVMDDIMNFPYVDIQWGNHDISWMGAVSGNEACIASVLRIATSYNCFDVLEDGYGINLRSLSQFASEVYADDNCDAFKPHLLDKNKYDKVDYDLAAKMCKAITIIQLKLEGMLIKKHPEYNLSDRLLLDKIDFDKGVVKIDGKEYPMNDINLPTVDRENPYELSKGEAELMRTIKYSFKHSEKLNNHIRYIYTHGSLYLIRNNNLLFHGCIPMTKKGEFMELVTKDGAFSGKNLMDYLTRKINEAYFLEDTDERKQDAVDMMWYLWCGPVSPLFGKDKITTFEHVFLSDKELMNEPYNPYYSLSHEEKYADKIFDEFGINPDKGHIINGHVPVKVSKGERPVKANGKLYVIDGGMSKAYHNTTGIAGYTLIFNSHHLALGAHKPYVKGEENVADIEITEVMKHRLLVEDTDEGAEIKKFIEDLNELLEAYRNGIIKEK</sequence>
<comment type="pathway">
    <text evidence="4">Carbohydrate biosynthesis; gluconeogenesis.</text>
</comment>
<dbReference type="InterPro" id="IPR009164">
    <property type="entry name" value="FBPtase_class3"/>
</dbReference>
<name>A0A1T4MNN0_9FIRM</name>
<organism evidence="5 6">
    <name type="scientific">Eubacterium ruminantium</name>
    <dbReference type="NCBI Taxonomy" id="42322"/>
    <lineage>
        <taxon>Bacteria</taxon>
        <taxon>Bacillati</taxon>
        <taxon>Bacillota</taxon>
        <taxon>Clostridia</taxon>
        <taxon>Eubacteriales</taxon>
        <taxon>Eubacteriaceae</taxon>
        <taxon>Eubacterium</taxon>
    </lineage>
</organism>
<evidence type="ECO:0000313" key="6">
    <source>
        <dbReference type="Proteomes" id="UP000189857"/>
    </source>
</evidence>
<dbReference type="GO" id="GO:0006094">
    <property type="term" value="P:gluconeogenesis"/>
    <property type="evidence" value="ECO:0007669"/>
    <property type="project" value="UniProtKB-UniRule"/>
</dbReference>
<dbReference type="OrthoDB" id="9779903at2"/>
<gene>
    <name evidence="4" type="primary">fbp</name>
    <name evidence="5" type="ORF">SAMN02745110_01298</name>
</gene>
<evidence type="ECO:0000256" key="3">
    <source>
        <dbReference type="ARBA" id="ARBA00023277"/>
    </source>
</evidence>
<dbReference type="AlphaFoldDB" id="A0A1T4MNN0"/>
<evidence type="ECO:0000256" key="2">
    <source>
        <dbReference type="ARBA" id="ARBA00023211"/>
    </source>
</evidence>
<dbReference type="Gene3D" id="3.60.21.10">
    <property type="match status" value="1"/>
</dbReference>
<evidence type="ECO:0000256" key="4">
    <source>
        <dbReference type="HAMAP-Rule" id="MF_01854"/>
    </source>
</evidence>
<dbReference type="Pfam" id="PF06874">
    <property type="entry name" value="FBPase_2"/>
    <property type="match status" value="1"/>
</dbReference>
<comment type="catalytic activity">
    <reaction evidence="4">
        <text>beta-D-fructose 1,6-bisphosphate + H2O = beta-D-fructose 6-phosphate + phosphate</text>
        <dbReference type="Rhea" id="RHEA:11064"/>
        <dbReference type="ChEBI" id="CHEBI:15377"/>
        <dbReference type="ChEBI" id="CHEBI:32966"/>
        <dbReference type="ChEBI" id="CHEBI:43474"/>
        <dbReference type="ChEBI" id="CHEBI:57634"/>
        <dbReference type="EC" id="3.1.3.11"/>
    </reaction>
</comment>